<protein>
    <recommendedName>
        <fullName evidence="2">Serine aminopeptidase S33 domain-containing protein</fullName>
    </recommendedName>
</protein>
<feature type="chain" id="PRO_5012647253" description="Serine aminopeptidase S33 domain-containing protein" evidence="1">
    <location>
        <begin position="31"/>
        <end position="469"/>
    </location>
</feature>
<dbReference type="Pfam" id="PF12146">
    <property type="entry name" value="Hydrolase_4"/>
    <property type="match status" value="1"/>
</dbReference>
<dbReference type="SUPFAM" id="SSF53474">
    <property type="entry name" value="alpha/beta-Hydrolases"/>
    <property type="match status" value="1"/>
</dbReference>
<accession>A0A238Z366</accession>
<dbReference type="PANTHER" id="PTHR43265:SF1">
    <property type="entry name" value="ESTERASE ESTD"/>
    <property type="match status" value="1"/>
</dbReference>
<keyword evidence="4" id="KW-1185">Reference proteome</keyword>
<keyword evidence="1" id="KW-0732">Signal</keyword>
<evidence type="ECO:0000313" key="4">
    <source>
        <dbReference type="Proteomes" id="UP000198310"/>
    </source>
</evidence>
<reference evidence="4" key="1">
    <citation type="submission" date="2017-06" db="EMBL/GenBank/DDBJ databases">
        <authorList>
            <person name="Varghese N."/>
            <person name="Submissions S."/>
        </authorList>
    </citation>
    <scope>NUCLEOTIDE SEQUENCE [LARGE SCALE GENOMIC DNA]</scope>
    <source>
        <strain evidence="4">DSM 28041</strain>
    </source>
</reference>
<dbReference type="EMBL" id="FZNS01000006">
    <property type="protein sequence ID" value="SNR77283.1"/>
    <property type="molecule type" value="Genomic_DNA"/>
</dbReference>
<dbReference type="InterPro" id="IPR053145">
    <property type="entry name" value="AB_hydrolase_Est10"/>
</dbReference>
<organism evidence="3 4">
    <name type="scientific">Hymenobacter mucosus</name>
    <dbReference type="NCBI Taxonomy" id="1411120"/>
    <lineage>
        <taxon>Bacteria</taxon>
        <taxon>Pseudomonadati</taxon>
        <taxon>Bacteroidota</taxon>
        <taxon>Cytophagia</taxon>
        <taxon>Cytophagales</taxon>
        <taxon>Hymenobacteraceae</taxon>
        <taxon>Hymenobacter</taxon>
    </lineage>
</organism>
<dbReference type="InterPro" id="IPR029058">
    <property type="entry name" value="AB_hydrolase_fold"/>
</dbReference>
<dbReference type="GO" id="GO:0052689">
    <property type="term" value="F:carboxylic ester hydrolase activity"/>
    <property type="evidence" value="ECO:0007669"/>
    <property type="project" value="TreeGrafter"/>
</dbReference>
<name>A0A238Z366_9BACT</name>
<feature type="domain" description="Serine aminopeptidase S33" evidence="2">
    <location>
        <begin position="199"/>
        <end position="421"/>
    </location>
</feature>
<dbReference type="PANTHER" id="PTHR43265">
    <property type="entry name" value="ESTERASE ESTD"/>
    <property type="match status" value="1"/>
</dbReference>
<evidence type="ECO:0000313" key="3">
    <source>
        <dbReference type="EMBL" id="SNR77283.1"/>
    </source>
</evidence>
<dbReference type="RefSeq" id="WP_089333326.1">
    <property type="nucleotide sequence ID" value="NZ_FZNS01000006.1"/>
</dbReference>
<proteinExistence type="predicted"/>
<sequence length="469" mass="50620">MSRFIRLPWWQRSFLWLLLVWGVATHCAQAADKPSLEGYWKGPLKVPGGELEVIFRLVSLSNGTYFATLDVPLQKVSRMPVAVTVRGDTVTFVAEEAGSQFSGQLAASGKEVQGVWKQPGYEVPMTLNYAPPAISTAPKARLTPPYREEEVTFSNLTADVRFAGMLTVPAGEGPFPAVVLLTNESAQDREGSYGDYRLLGALGDYLTRRGVAVLRYDGRGVGQSTGEAGKAGIPGAISDVQAALNFLRTRPEIDLGHLGVIGHGEGGNVALLTATQPLPPAFVVTLGAPGLSGTNLVLQQQQALLRAQTTDPVLVEAGIKRQQAMLDIIRQTPDAAQAQTIVANMLRQNNPSMEAQVAQDSATRLTSPAYRTFLSFDPLEKLADVKCPVLLLNGTADLTVAAEPNLLALSKALKSDKEVAVRKLPGVNHLFQPSRTEWPLVNGQQKPVFSPATQEIIREWIVQQSKAKK</sequence>
<dbReference type="InterPro" id="IPR022742">
    <property type="entry name" value="Hydrolase_4"/>
</dbReference>
<dbReference type="Proteomes" id="UP000198310">
    <property type="component" value="Unassembled WGS sequence"/>
</dbReference>
<gene>
    <name evidence="3" type="ORF">SAMN06269173_106270</name>
</gene>
<evidence type="ECO:0000259" key="2">
    <source>
        <dbReference type="Pfam" id="PF12146"/>
    </source>
</evidence>
<dbReference type="AlphaFoldDB" id="A0A238Z366"/>
<dbReference type="Gene3D" id="3.40.50.1820">
    <property type="entry name" value="alpha/beta hydrolase"/>
    <property type="match status" value="1"/>
</dbReference>
<evidence type="ECO:0000256" key="1">
    <source>
        <dbReference type="SAM" id="SignalP"/>
    </source>
</evidence>
<feature type="signal peptide" evidence="1">
    <location>
        <begin position="1"/>
        <end position="30"/>
    </location>
</feature>